<dbReference type="AlphaFoldDB" id="A0A8H7WAP2"/>
<evidence type="ECO:0000313" key="3">
    <source>
        <dbReference type="Proteomes" id="UP000664132"/>
    </source>
</evidence>
<evidence type="ECO:0000313" key="2">
    <source>
        <dbReference type="EMBL" id="KAG4420103.1"/>
    </source>
</evidence>
<dbReference type="InterPro" id="IPR032466">
    <property type="entry name" value="Metal_Hydrolase"/>
</dbReference>
<dbReference type="SUPFAM" id="SSF51556">
    <property type="entry name" value="Metallo-dependent hydrolases"/>
    <property type="match status" value="1"/>
</dbReference>
<gene>
    <name evidence="2" type="ORF">IFR04_006762</name>
</gene>
<sequence>MIIVPQATINRSIAQDGEPKTPKLHGIKSSLLIPGRGPPIRNGTIIIHEKSIAWVGPHSSLPAKYSAIPFMQVDTVLPGLWDCHVHFLGVDSLAGFASIVSQPAVLSAARIVKDLERTLMAGFTSVRELAGYAGEMSPAIEEGTIVGPNVYSSIGIMSMTAGHGDIHDLPIETVLDACAKRGVPFAVCDGVPDCIRTVRLMIRRGAKVIKVCATGGVYSIIDDPEAAEFSPDELKAIVDEAARAKRVVAAHCHGKDGIINALNAGVKTIEHGSFLDEECVKLMKEKNAILVATSLVVEGGMENLDDLPPVNRAKMIATAAVHRRAYKLAVKSGVRIALGTDQGTSLGDTYNTHGRNGKELFYAVDAGMSPLQAIEAATAMGPETLGTNFAKNCGQLKEGFDADIIAVSGNPLDDIKILAESKNVTHVWKGGKIFKSPS</sequence>
<feature type="domain" description="Amidohydrolase-related" evidence="1">
    <location>
        <begin position="75"/>
        <end position="433"/>
    </location>
</feature>
<dbReference type="OrthoDB" id="194468at2759"/>
<proteinExistence type="predicted"/>
<accession>A0A8H7WAP2</accession>
<dbReference type="Pfam" id="PF01979">
    <property type="entry name" value="Amidohydro_1"/>
    <property type="match status" value="1"/>
</dbReference>
<dbReference type="PANTHER" id="PTHR43135">
    <property type="entry name" value="ALPHA-D-RIBOSE 1-METHYLPHOSPHONATE 5-TRIPHOSPHATE DIPHOSPHATASE"/>
    <property type="match status" value="1"/>
</dbReference>
<dbReference type="Gene3D" id="3.20.20.140">
    <property type="entry name" value="Metal-dependent hydrolases"/>
    <property type="match status" value="1"/>
</dbReference>
<evidence type="ECO:0000259" key="1">
    <source>
        <dbReference type="Pfam" id="PF01979"/>
    </source>
</evidence>
<dbReference type="PANTHER" id="PTHR43135:SF3">
    <property type="entry name" value="ALPHA-D-RIBOSE 1-METHYLPHOSPHONATE 5-TRIPHOSPHATE DIPHOSPHATASE"/>
    <property type="match status" value="1"/>
</dbReference>
<dbReference type="EMBL" id="JAFJYH010000091">
    <property type="protein sequence ID" value="KAG4420103.1"/>
    <property type="molecule type" value="Genomic_DNA"/>
</dbReference>
<dbReference type="InterPro" id="IPR057744">
    <property type="entry name" value="OTAase-like"/>
</dbReference>
<dbReference type="InterPro" id="IPR006680">
    <property type="entry name" value="Amidohydro-rel"/>
</dbReference>
<reference evidence="2" key="1">
    <citation type="submission" date="2021-02" db="EMBL/GenBank/DDBJ databases">
        <title>Genome sequence Cadophora malorum strain M34.</title>
        <authorList>
            <person name="Stefanovic E."/>
            <person name="Vu D."/>
            <person name="Scully C."/>
            <person name="Dijksterhuis J."/>
            <person name="Roader J."/>
            <person name="Houbraken J."/>
        </authorList>
    </citation>
    <scope>NUCLEOTIDE SEQUENCE</scope>
    <source>
        <strain evidence="2">M34</strain>
    </source>
</reference>
<keyword evidence="3" id="KW-1185">Reference proteome</keyword>
<protein>
    <recommendedName>
        <fullName evidence="1">Amidohydrolase-related domain-containing protein</fullName>
    </recommendedName>
</protein>
<dbReference type="CDD" id="cd01299">
    <property type="entry name" value="Met_dep_hydrolase_A"/>
    <property type="match status" value="1"/>
</dbReference>
<dbReference type="InterPro" id="IPR051781">
    <property type="entry name" value="Metallo-dep_Hydrolase"/>
</dbReference>
<dbReference type="InterPro" id="IPR011059">
    <property type="entry name" value="Metal-dep_hydrolase_composite"/>
</dbReference>
<dbReference type="Proteomes" id="UP000664132">
    <property type="component" value="Unassembled WGS sequence"/>
</dbReference>
<organism evidence="2 3">
    <name type="scientific">Cadophora malorum</name>
    <dbReference type="NCBI Taxonomy" id="108018"/>
    <lineage>
        <taxon>Eukaryota</taxon>
        <taxon>Fungi</taxon>
        <taxon>Dikarya</taxon>
        <taxon>Ascomycota</taxon>
        <taxon>Pezizomycotina</taxon>
        <taxon>Leotiomycetes</taxon>
        <taxon>Helotiales</taxon>
        <taxon>Ploettnerulaceae</taxon>
        <taxon>Cadophora</taxon>
    </lineage>
</organism>
<dbReference type="SUPFAM" id="SSF51338">
    <property type="entry name" value="Composite domain of metallo-dependent hydrolases"/>
    <property type="match status" value="2"/>
</dbReference>
<dbReference type="Gene3D" id="2.30.40.10">
    <property type="entry name" value="Urease, subunit C, domain 1"/>
    <property type="match status" value="1"/>
</dbReference>
<name>A0A8H7WAP2_9HELO</name>
<dbReference type="GO" id="GO:0016810">
    <property type="term" value="F:hydrolase activity, acting on carbon-nitrogen (but not peptide) bonds"/>
    <property type="evidence" value="ECO:0007669"/>
    <property type="project" value="InterPro"/>
</dbReference>
<comment type="caution">
    <text evidence="2">The sequence shown here is derived from an EMBL/GenBank/DDBJ whole genome shotgun (WGS) entry which is preliminary data.</text>
</comment>